<dbReference type="RefSeq" id="WP_138326233.1">
    <property type="nucleotide sequence ID" value="NZ_VCDI01000003.1"/>
</dbReference>
<sequence>MTAARLPDLALLLALPVAPLLASLAAGPACAATFTVHDKRADRELSETTELYVDGQRVAAFALDAAHDQISLPVTVAPLPGASGERHSYVLCGLVTVRNGNGAPEVHEVNGTGILLDPAGRSFEALAADDFTLFYLADPTNTGAATHAPWRSGLCHAAVS</sequence>
<dbReference type="AlphaFoldDB" id="A0A5R9J5E2"/>
<reference evidence="2 3" key="1">
    <citation type="submission" date="2019-05" db="EMBL/GenBank/DDBJ databases">
        <authorList>
            <person name="Pankratov T."/>
            <person name="Grouzdev D."/>
        </authorList>
    </citation>
    <scope>NUCLEOTIDE SEQUENCE [LARGE SCALE GENOMIC DNA]</scope>
    <source>
        <strain evidence="2 3">KEBCLARHB70R</strain>
    </source>
</reference>
<name>A0A5R9J5E2_9PROT</name>
<dbReference type="Proteomes" id="UP000305654">
    <property type="component" value="Unassembled WGS sequence"/>
</dbReference>
<keyword evidence="1" id="KW-0732">Signal</keyword>
<comment type="caution">
    <text evidence="2">The sequence shown here is derived from an EMBL/GenBank/DDBJ whole genome shotgun (WGS) entry which is preliminary data.</text>
</comment>
<evidence type="ECO:0000256" key="1">
    <source>
        <dbReference type="SAM" id="SignalP"/>
    </source>
</evidence>
<evidence type="ECO:0000313" key="2">
    <source>
        <dbReference type="EMBL" id="TLU72772.1"/>
    </source>
</evidence>
<feature type="chain" id="PRO_5024460899" evidence="1">
    <location>
        <begin position="32"/>
        <end position="160"/>
    </location>
</feature>
<accession>A0A5R9J5E2</accession>
<organism evidence="2 3">
    <name type="scientific">Lichenicoccus roseus</name>
    <dbReference type="NCBI Taxonomy" id="2683649"/>
    <lineage>
        <taxon>Bacteria</taxon>
        <taxon>Pseudomonadati</taxon>
        <taxon>Pseudomonadota</taxon>
        <taxon>Alphaproteobacteria</taxon>
        <taxon>Acetobacterales</taxon>
        <taxon>Acetobacteraceae</taxon>
        <taxon>Lichenicoccus</taxon>
    </lineage>
</organism>
<feature type="signal peptide" evidence="1">
    <location>
        <begin position="1"/>
        <end position="31"/>
    </location>
</feature>
<protein>
    <submittedName>
        <fullName evidence="2">Uncharacterized protein</fullName>
    </submittedName>
</protein>
<gene>
    <name evidence="2" type="ORF">FE263_12200</name>
</gene>
<dbReference type="OrthoDB" id="7271334at2"/>
<keyword evidence="3" id="KW-1185">Reference proteome</keyword>
<proteinExistence type="predicted"/>
<evidence type="ECO:0000313" key="3">
    <source>
        <dbReference type="Proteomes" id="UP000305654"/>
    </source>
</evidence>
<dbReference type="EMBL" id="VCDI01000003">
    <property type="protein sequence ID" value="TLU72772.1"/>
    <property type="molecule type" value="Genomic_DNA"/>
</dbReference>